<protein>
    <submittedName>
        <fullName evidence="1">Uncharacterized protein</fullName>
    </submittedName>
</protein>
<dbReference type="EMBL" id="CM034407">
    <property type="protein sequence ID" value="KAJ0172600.1"/>
    <property type="molecule type" value="Genomic_DNA"/>
</dbReference>
<keyword evidence="2" id="KW-1185">Reference proteome</keyword>
<proteinExistence type="predicted"/>
<name>A0ACC1CM73_9NEOP</name>
<accession>A0ACC1CM73</accession>
<organism evidence="1 2">
    <name type="scientific">Dendrolimus kikuchii</name>
    <dbReference type="NCBI Taxonomy" id="765133"/>
    <lineage>
        <taxon>Eukaryota</taxon>
        <taxon>Metazoa</taxon>
        <taxon>Ecdysozoa</taxon>
        <taxon>Arthropoda</taxon>
        <taxon>Hexapoda</taxon>
        <taxon>Insecta</taxon>
        <taxon>Pterygota</taxon>
        <taxon>Neoptera</taxon>
        <taxon>Endopterygota</taxon>
        <taxon>Lepidoptera</taxon>
        <taxon>Glossata</taxon>
        <taxon>Ditrysia</taxon>
        <taxon>Bombycoidea</taxon>
        <taxon>Lasiocampidae</taxon>
        <taxon>Dendrolimus</taxon>
    </lineage>
</organism>
<gene>
    <name evidence="1" type="ORF">K1T71_011739</name>
</gene>
<evidence type="ECO:0000313" key="1">
    <source>
        <dbReference type="EMBL" id="KAJ0172600.1"/>
    </source>
</evidence>
<comment type="caution">
    <text evidence="1">The sequence shown here is derived from an EMBL/GenBank/DDBJ whole genome shotgun (WGS) entry which is preliminary data.</text>
</comment>
<evidence type="ECO:0000313" key="2">
    <source>
        <dbReference type="Proteomes" id="UP000824533"/>
    </source>
</evidence>
<reference evidence="1 2" key="1">
    <citation type="journal article" date="2021" name="Front. Genet.">
        <title>Chromosome-Level Genome Assembly Reveals Significant Gene Expansion in the Toll and IMD Signaling Pathways of Dendrolimus kikuchii.</title>
        <authorList>
            <person name="Zhou J."/>
            <person name="Wu P."/>
            <person name="Xiong Z."/>
            <person name="Liu N."/>
            <person name="Zhao N."/>
            <person name="Ji M."/>
            <person name="Qiu Y."/>
            <person name="Yang B."/>
        </authorList>
    </citation>
    <scope>NUCLEOTIDE SEQUENCE [LARGE SCALE GENOMIC DNA]</scope>
    <source>
        <strain evidence="1">Ann1</strain>
    </source>
</reference>
<sequence>MISLNSVITEFFKILQASSSSPLVRWFLSALALSQAIRPTGWSKDIRLTGGERFDFIVVGSGSAGAIVAARLSEVPHWNVLLLEAGGDPPPTSVVPSLFPTLAQTEYDWDYKGQLDQGVGRSHTNGIIFMTRGKMLGGTSGLNYLVYSRGVPQDYDEWSYTASGWDWNSVLEDFKRLENMTDPSVFQNPYNAYLHSMEGPLKVSRPESNEVNEIFLNSFEEMGIKRVLENNGPHVYGVSPPHFTFAEGRRSSTAEAYLKSNINRPNLFVAKHARVTKILTNRYSSRAYGVEVLMRGGRIVNLFCNYEVIVSAGTIDSPKLLMLSGIGPRDELLKLNIDTIADLPVGKNLHDHSFVPMLFNGKFGIESAARNLLAITELDSFPVPIQCGFFTLNNSQLIGNKPEFQIFNTYIGAGASVFVNYGCKTVANYDDEYCNSLAKANILNENAVMSLILLHPRSRGQITLRSKNPLDDPIIELGVFRDESDITTFVEGVKYMTKLAKTSYFRKVKGSVAKTDVVACRHLKWGTDEYWRCFVRNTVGSMLHPVGTCKMGPDGVVDGRLRVLGISGLRVADASIMPTIPSGNTNAPAMMIGEKAAKMIKQEYSQFVNFYNTYQ</sequence>
<dbReference type="Proteomes" id="UP000824533">
    <property type="component" value="Linkage Group LG21"/>
</dbReference>